<keyword evidence="3" id="KW-1003">Cell membrane</keyword>
<keyword evidence="10" id="KW-1185">Reference proteome</keyword>
<keyword evidence="5 7" id="KW-1133">Transmembrane helix</keyword>
<dbReference type="Proteomes" id="UP000245412">
    <property type="component" value="Unassembled WGS sequence"/>
</dbReference>
<evidence type="ECO:0000259" key="8">
    <source>
        <dbReference type="PROSITE" id="PS50928"/>
    </source>
</evidence>
<feature type="transmembrane region" description="Helical" evidence="7">
    <location>
        <begin position="73"/>
        <end position="94"/>
    </location>
</feature>
<comment type="subcellular location">
    <subcellularLocation>
        <location evidence="1 7">Cell membrane</location>
        <topology evidence="1 7">Multi-pass membrane protein</topology>
    </subcellularLocation>
</comment>
<sequence length="275" mass="30718">MKKIKISTIVLNVFAWFWSIVTLYPLLVTFLSSLKDNEEIFGNMFALPTKMIWQNYADALFSANMIRSIGNSLFLAALTTVCVVLVGMLAAYILARQKYFFVKPVYMLFLLGVMVPIHTTIIPISKIAASMKGYDTYWMLILVYTTFQLAQAIFLMTGYIKGVSSEIDEAATIDGCGMLGVLFRMILPLSKPIIATVSIISFVYAYSELVFSVILLSSPNKYPVSRSLMYFKGDYSARMGPIFASIILSVLPLIIIYLLFHEKVQEGMMAGAVKG</sequence>
<evidence type="ECO:0000313" key="10">
    <source>
        <dbReference type="Proteomes" id="UP000245412"/>
    </source>
</evidence>
<evidence type="ECO:0000256" key="5">
    <source>
        <dbReference type="ARBA" id="ARBA00022989"/>
    </source>
</evidence>
<evidence type="ECO:0000256" key="3">
    <source>
        <dbReference type="ARBA" id="ARBA00022475"/>
    </source>
</evidence>
<dbReference type="CDD" id="cd06261">
    <property type="entry name" value="TM_PBP2"/>
    <property type="match status" value="1"/>
</dbReference>
<evidence type="ECO:0000256" key="4">
    <source>
        <dbReference type="ARBA" id="ARBA00022692"/>
    </source>
</evidence>
<dbReference type="EMBL" id="QGGY01000020">
    <property type="protein sequence ID" value="PWJ72217.1"/>
    <property type="molecule type" value="Genomic_DNA"/>
</dbReference>
<evidence type="ECO:0000256" key="1">
    <source>
        <dbReference type="ARBA" id="ARBA00004651"/>
    </source>
</evidence>
<keyword evidence="2 7" id="KW-0813">Transport</keyword>
<feature type="transmembrane region" description="Helical" evidence="7">
    <location>
        <begin position="106"/>
        <end position="125"/>
    </location>
</feature>
<dbReference type="Pfam" id="PF00528">
    <property type="entry name" value="BPD_transp_1"/>
    <property type="match status" value="1"/>
</dbReference>
<accession>A0AB73SXY9</accession>
<keyword evidence="4 7" id="KW-0812">Transmembrane</keyword>
<feature type="transmembrane region" description="Helical" evidence="7">
    <location>
        <begin position="239"/>
        <end position="260"/>
    </location>
</feature>
<feature type="transmembrane region" description="Helical" evidence="7">
    <location>
        <begin position="9"/>
        <end position="31"/>
    </location>
</feature>
<dbReference type="PANTHER" id="PTHR43744:SF8">
    <property type="entry name" value="SN-GLYCEROL-3-PHOSPHATE TRANSPORT SYSTEM PERMEASE PROTEIN UGPE"/>
    <property type="match status" value="1"/>
</dbReference>
<comment type="similarity">
    <text evidence="7">Belongs to the binding-protein-dependent transport system permease family.</text>
</comment>
<dbReference type="RefSeq" id="WP_109748602.1">
    <property type="nucleotide sequence ID" value="NZ_CABJAT010000010.1"/>
</dbReference>
<comment type="caution">
    <text evidence="9">The sequence shown here is derived from an EMBL/GenBank/DDBJ whole genome shotgun (WGS) entry which is preliminary data.</text>
</comment>
<dbReference type="PANTHER" id="PTHR43744">
    <property type="entry name" value="ABC TRANSPORTER PERMEASE PROTEIN MG189-RELATED-RELATED"/>
    <property type="match status" value="1"/>
</dbReference>
<dbReference type="GO" id="GO:0055085">
    <property type="term" value="P:transmembrane transport"/>
    <property type="evidence" value="ECO:0007669"/>
    <property type="project" value="InterPro"/>
</dbReference>
<feature type="transmembrane region" description="Helical" evidence="7">
    <location>
        <begin position="193"/>
        <end position="218"/>
    </location>
</feature>
<dbReference type="GO" id="GO:0005886">
    <property type="term" value="C:plasma membrane"/>
    <property type="evidence" value="ECO:0007669"/>
    <property type="project" value="UniProtKB-SubCell"/>
</dbReference>
<dbReference type="InterPro" id="IPR035906">
    <property type="entry name" value="MetI-like_sf"/>
</dbReference>
<dbReference type="PROSITE" id="PS50928">
    <property type="entry name" value="ABC_TM1"/>
    <property type="match status" value="1"/>
</dbReference>
<reference evidence="9 10" key="1">
    <citation type="submission" date="2018-05" db="EMBL/GenBank/DDBJ databases">
        <authorList>
            <person name="Goeker M."/>
            <person name="Huntemann M."/>
            <person name="Clum A."/>
            <person name="Pillay M."/>
            <person name="Palaniappan K."/>
            <person name="Varghese N."/>
            <person name="Mikhailova N."/>
            <person name="Stamatis D."/>
            <person name="Reddy T."/>
            <person name="Daum C."/>
            <person name="Shapiro N."/>
            <person name="Ivanova N."/>
            <person name="Kyrpides N."/>
            <person name="Woyke T."/>
        </authorList>
    </citation>
    <scope>NUCLEOTIDE SEQUENCE [LARGE SCALE GENOMIC DNA]</scope>
    <source>
        <strain evidence="9 10">DSM 26524</strain>
    </source>
</reference>
<name>A0AB73SXY9_9FIRM</name>
<dbReference type="SUPFAM" id="SSF161098">
    <property type="entry name" value="MetI-like"/>
    <property type="match status" value="1"/>
</dbReference>
<evidence type="ECO:0000313" key="9">
    <source>
        <dbReference type="EMBL" id="PWJ72217.1"/>
    </source>
</evidence>
<protein>
    <submittedName>
        <fullName evidence="9">Carbohydrate ABC transporter membrane protein 2 (CUT1 family)</fullName>
    </submittedName>
</protein>
<organism evidence="9 10">
    <name type="scientific">Murimonas intestini</name>
    <dbReference type="NCBI Taxonomy" id="1337051"/>
    <lineage>
        <taxon>Bacteria</taxon>
        <taxon>Bacillati</taxon>
        <taxon>Bacillota</taxon>
        <taxon>Clostridia</taxon>
        <taxon>Lachnospirales</taxon>
        <taxon>Lachnospiraceae</taxon>
        <taxon>Murimonas</taxon>
    </lineage>
</organism>
<dbReference type="AlphaFoldDB" id="A0AB73SXY9"/>
<keyword evidence="6 7" id="KW-0472">Membrane</keyword>
<dbReference type="InterPro" id="IPR000515">
    <property type="entry name" value="MetI-like"/>
</dbReference>
<evidence type="ECO:0000256" key="6">
    <source>
        <dbReference type="ARBA" id="ARBA00023136"/>
    </source>
</evidence>
<feature type="transmembrane region" description="Helical" evidence="7">
    <location>
        <begin position="137"/>
        <end position="158"/>
    </location>
</feature>
<proteinExistence type="inferred from homology"/>
<evidence type="ECO:0000256" key="2">
    <source>
        <dbReference type="ARBA" id="ARBA00022448"/>
    </source>
</evidence>
<evidence type="ECO:0000256" key="7">
    <source>
        <dbReference type="RuleBase" id="RU363032"/>
    </source>
</evidence>
<gene>
    <name evidence="9" type="ORF">C7383_12023</name>
</gene>
<feature type="domain" description="ABC transmembrane type-1" evidence="8">
    <location>
        <begin position="69"/>
        <end position="260"/>
    </location>
</feature>
<dbReference type="Gene3D" id="1.10.3720.10">
    <property type="entry name" value="MetI-like"/>
    <property type="match status" value="1"/>
</dbReference>